<dbReference type="Pfam" id="PF01381">
    <property type="entry name" value="HTH_3"/>
    <property type="match status" value="1"/>
</dbReference>
<dbReference type="InterPro" id="IPR010982">
    <property type="entry name" value="Lambda_DNA-bd_dom_sf"/>
</dbReference>
<dbReference type="SUPFAM" id="SSF47413">
    <property type="entry name" value="lambda repressor-like DNA-binding domains"/>
    <property type="match status" value="1"/>
</dbReference>
<protein>
    <submittedName>
        <fullName evidence="3">Helix-turn-helix</fullName>
    </submittedName>
</protein>
<organism evidence="3 4">
    <name type="scientific">Gracilibacillus orientalis</name>
    <dbReference type="NCBI Taxonomy" id="334253"/>
    <lineage>
        <taxon>Bacteria</taxon>
        <taxon>Bacillati</taxon>
        <taxon>Bacillota</taxon>
        <taxon>Bacilli</taxon>
        <taxon>Bacillales</taxon>
        <taxon>Bacillaceae</taxon>
        <taxon>Gracilibacillus</taxon>
    </lineage>
</organism>
<dbReference type="Gene3D" id="1.10.260.40">
    <property type="entry name" value="lambda repressor-like DNA-binding domains"/>
    <property type="match status" value="1"/>
</dbReference>
<dbReference type="InterPro" id="IPR001387">
    <property type="entry name" value="Cro/C1-type_HTH"/>
</dbReference>
<dbReference type="EMBL" id="FOTR01000001">
    <property type="protein sequence ID" value="SFL39621.1"/>
    <property type="molecule type" value="Genomic_DNA"/>
</dbReference>
<dbReference type="RefSeq" id="WP_091480222.1">
    <property type="nucleotide sequence ID" value="NZ_FOTR01000001.1"/>
</dbReference>
<dbReference type="PANTHER" id="PTHR46558">
    <property type="entry name" value="TRACRIPTIONAL REGULATORY PROTEIN-RELATED-RELATED"/>
    <property type="match status" value="1"/>
</dbReference>
<dbReference type="PANTHER" id="PTHR46558:SF4">
    <property type="entry name" value="DNA-BIDING PHAGE PROTEIN"/>
    <property type="match status" value="1"/>
</dbReference>
<dbReference type="STRING" id="334253.SAMN04487943_101340"/>
<keyword evidence="4" id="KW-1185">Reference proteome</keyword>
<feature type="domain" description="HTH cro/C1-type" evidence="2">
    <location>
        <begin position="5"/>
        <end position="59"/>
    </location>
</feature>
<accession>A0A1I4HDK5</accession>
<dbReference type="AlphaFoldDB" id="A0A1I4HDK5"/>
<sequence length="61" mass="7180">MIPQVLIKRKENKLKQCDVAKILHIDKQTYYLKENGKSEFTITEAKKLAIYYGCTLDELFN</sequence>
<dbReference type="OrthoDB" id="1757480at2"/>
<proteinExistence type="predicted"/>
<dbReference type="SMART" id="SM00530">
    <property type="entry name" value="HTH_XRE"/>
    <property type="match status" value="1"/>
</dbReference>
<evidence type="ECO:0000259" key="2">
    <source>
        <dbReference type="PROSITE" id="PS50943"/>
    </source>
</evidence>
<evidence type="ECO:0000313" key="3">
    <source>
        <dbReference type="EMBL" id="SFL39621.1"/>
    </source>
</evidence>
<reference evidence="4" key="1">
    <citation type="submission" date="2016-10" db="EMBL/GenBank/DDBJ databases">
        <authorList>
            <person name="Varghese N."/>
            <person name="Submissions S."/>
        </authorList>
    </citation>
    <scope>NUCLEOTIDE SEQUENCE [LARGE SCALE GENOMIC DNA]</scope>
    <source>
        <strain evidence="4">CGMCC 1.4250</strain>
    </source>
</reference>
<dbReference type="PROSITE" id="PS50943">
    <property type="entry name" value="HTH_CROC1"/>
    <property type="match status" value="1"/>
</dbReference>
<evidence type="ECO:0000256" key="1">
    <source>
        <dbReference type="ARBA" id="ARBA00023125"/>
    </source>
</evidence>
<name>A0A1I4HDK5_9BACI</name>
<evidence type="ECO:0000313" key="4">
    <source>
        <dbReference type="Proteomes" id="UP000198565"/>
    </source>
</evidence>
<dbReference type="Proteomes" id="UP000198565">
    <property type="component" value="Unassembled WGS sequence"/>
</dbReference>
<gene>
    <name evidence="3" type="ORF">SAMN04487943_101340</name>
</gene>
<keyword evidence="1" id="KW-0238">DNA-binding</keyword>
<dbReference type="CDD" id="cd00093">
    <property type="entry name" value="HTH_XRE"/>
    <property type="match status" value="1"/>
</dbReference>
<dbReference type="GO" id="GO:0003677">
    <property type="term" value="F:DNA binding"/>
    <property type="evidence" value="ECO:0007669"/>
    <property type="project" value="UniProtKB-KW"/>
</dbReference>